<sequence length="150" mass="16500">MVMNVSCWRNALPKEGHTFPILDGGLDKDVFDAMVRAKQARSGSFQLPGETRQFPFRPWDTHDESSTSTQEHPVDDDHITSFVVLKSPLANKGLVYTAPSTIPNAGTGLFLRPRRTSLLAGSYLCKYATSYTAERPTSEAGKSVVITKPI</sequence>
<dbReference type="EMBL" id="CACRXK020006615">
    <property type="protein sequence ID" value="CAB4009917.1"/>
    <property type="molecule type" value="Genomic_DNA"/>
</dbReference>
<reference evidence="1" key="1">
    <citation type="submission" date="2020-04" db="EMBL/GenBank/DDBJ databases">
        <authorList>
            <person name="Alioto T."/>
            <person name="Alioto T."/>
            <person name="Gomez Garrido J."/>
        </authorList>
    </citation>
    <scope>NUCLEOTIDE SEQUENCE</scope>
    <source>
        <strain evidence="1">A484AB</strain>
    </source>
</reference>
<dbReference type="Proteomes" id="UP001152795">
    <property type="component" value="Unassembled WGS sequence"/>
</dbReference>
<proteinExistence type="predicted"/>
<evidence type="ECO:0000313" key="2">
    <source>
        <dbReference type="Proteomes" id="UP001152795"/>
    </source>
</evidence>
<protein>
    <submittedName>
        <fullName evidence="1">Uncharacterized protein</fullName>
    </submittedName>
</protein>
<comment type="caution">
    <text evidence="1">The sequence shown here is derived from an EMBL/GenBank/DDBJ whole genome shotgun (WGS) entry which is preliminary data.</text>
</comment>
<keyword evidence="2" id="KW-1185">Reference proteome</keyword>
<organism evidence="1 2">
    <name type="scientific">Paramuricea clavata</name>
    <name type="common">Red gorgonian</name>
    <name type="synonym">Violescent sea-whip</name>
    <dbReference type="NCBI Taxonomy" id="317549"/>
    <lineage>
        <taxon>Eukaryota</taxon>
        <taxon>Metazoa</taxon>
        <taxon>Cnidaria</taxon>
        <taxon>Anthozoa</taxon>
        <taxon>Octocorallia</taxon>
        <taxon>Malacalcyonacea</taxon>
        <taxon>Plexauridae</taxon>
        <taxon>Paramuricea</taxon>
    </lineage>
</organism>
<evidence type="ECO:0000313" key="1">
    <source>
        <dbReference type="EMBL" id="CAB4009917.1"/>
    </source>
</evidence>
<name>A0A7D9IND2_PARCT</name>
<accession>A0A7D9IND2</accession>
<gene>
    <name evidence="1" type="ORF">PACLA_8A061866</name>
</gene>
<dbReference type="AlphaFoldDB" id="A0A7D9IND2"/>